<dbReference type="RefSeq" id="WP_167040131.1">
    <property type="nucleotide sequence ID" value="NZ_BAAANA010000003.1"/>
</dbReference>
<keyword evidence="1" id="KW-1133">Transmembrane helix</keyword>
<dbReference type="AlphaFoldDB" id="A0A7Y2Q016"/>
<feature type="transmembrane region" description="Helical" evidence="1">
    <location>
        <begin position="24"/>
        <end position="47"/>
    </location>
</feature>
<proteinExistence type="predicted"/>
<gene>
    <name evidence="2" type="ORF">HLA99_02855</name>
</gene>
<dbReference type="Proteomes" id="UP000543598">
    <property type="component" value="Unassembled WGS sequence"/>
</dbReference>
<evidence type="ECO:0000313" key="2">
    <source>
        <dbReference type="EMBL" id="NNH02802.1"/>
    </source>
</evidence>
<comment type="caution">
    <text evidence="2">The sequence shown here is derived from an EMBL/GenBank/DDBJ whole genome shotgun (WGS) entry which is preliminary data.</text>
</comment>
<dbReference type="EMBL" id="JABEMB010000002">
    <property type="protein sequence ID" value="NNH02802.1"/>
    <property type="molecule type" value="Genomic_DNA"/>
</dbReference>
<evidence type="ECO:0000256" key="1">
    <source>
        <dbReference type="SAM" id="Phobius"/>
    </source>
</evidence>
<name>A0A7Y2Q016_9MICO</name>
<keyword evidence="1" id="KW-0812">Transmembrane</keyword>
<accession>A0A7Y2Q016</accession>
<keyword evidence="3" id="KW-1185">Reference proteome</keyword>
<keyword evidence="2" id="KW-0560">Oxidoreductase</keyword>
<sequence>MTDAPVETADVIEPPARSLGSVKVIGILGILGGIALIVVGIVVWIMVSVQLRAESITVPDDAMAFQGQTVAGPFTAYVQADIIQRHALDISGGKTFAELAQDDPVRPVMANASFLRASLFTSVVSFGVAVFAIAIGVLSILFGWALQRLANAPVVVRRSSVAGAP</sequence>
<keyword evidence="2" id="KW-0223">Dioxygenase</keyword>
<keyword evidence="1" id="KW-0472">Membrane</keyword>
<feature type="transmembrane region" description="Helical" evidence="1">
    <location>
        <begin position="119"/>
        <end position="146"/>
    </location>
</feature>
<reference evidence="2 3" key="1">
    <citation type="submission" date="2020-05" db="EMBL/GenBank/DDBJ databases">
        <title>MicrobeNet Type strains.</title>
        <authorList>
            <person name="Nicholson A.C."/>
        </authorList>
    </citation>
    <scope>NUCLEOTIDE SEQUENCE [LARGE SCALE GENOMIC DNA]</scope>
    <source>
        <strain evidence="2 3">JCM 14282</strain>
    </source>
</reference>
<organism evidence="2 3">
    <name type="scientific">Microbacterium ulmi</name>
    <dbReference type="NCBI Taxonomy" id="179095"/>
    <lineage>
        <taxon>Bacteria</taxon>
        <taxon>Bacillati</taxon>
        <taxon>Actinomycetota</taxon>
        <taxon>Actinomycetes</taxon>
        <taxon>Micrococcales</taxon>
        <taxon>Microbacteriaceae</taxon>
        <taxon>Microbacterium</taxon>
    </lineage>
</organism>
<evidence type="ECO:0000313" key="3">
    <source>
        <dbReference type="Proteomes" id="UP000543598"/>
    </source>
</evidence>
<dbReference type="GO" id="GO:0051213">
    <property type="term" value="F:dioxygenase activity"/>
    <property type="evidence" value="ECO:0007669"/>
    <property type="project" value="UniProtKB-KW"/>
</dbReference>
<protein>
    <submittedName>
        <fullName evidence="2">Aromatic ring-opening dioxygenase LigA</fullName>
    </submittedName>
</protein>